<dbReference type="InterPro" id="IPR036736">
    <property type="entry name" value="ACP-like_sf"/>
</dbReference>
<dbReference type="SUPFAM" id="SSF56801">
    <property type="entry name" value="Acetyl-CoA synthetase-like"/>
    <property type="match status" value="1"/>
</dbReference>
<dbReference type="InterPro" id="IPR025110">
    <property type="entry name" value="AMP-bd_C"/>
</dbReference>
<dbReference type="Pfam" id="PF00550">
    <property type="entry name" value="PP-binding"/>
    <property type="match status" value="1"/>
</dbReference>
<proteinExistence type="predicted"/>
<name>A0A6B3NND1_9CYAN</name>
<dbReference type="GO" id="GO:0005737">
    <property type="term" value="C:cytoplasm"/>
    <property type="evidence" value="ECO:0007669"/>
    <property type="project" value="TreeGrafter"/>
</dbReference>
<reference evidence="4" key="1">
    <citation type="submission" date="2019-11" db="EMBL/GenBank/DDBJ databases">
        <title>Genomic insights into an expanded diversity of filamentous marine cyanobacteria reveals the extraordinary biosynthetic potential of Moorea and Okeania.</title>
        <authorList>
            <person name="Ferreira Leao T."/>
            <person name="Wang M."/>
            <person name="Moss N."/>
            <person name="Da Silva R."/>
            <person name="Sanders J."/>
            <person name="Nurk S."/>
            <person name="Gurevich A."/>
            <person name="Humphrey G."/>
            <person name="Reher R."/>
            <person name="Zhu Q."/>
            <person name="Belda-Ferre P."/>
            <person name="Glukhov E."/>
            <person name="Rex R."/>
            <person name="Dorrestein P.C."/>
            <person name="Knight R."/>
            <person name="Pevzner P."/>
            <person name="Gerwick W.H."/>
            <person name="Gerwick L."/>
        </authorList>
    </citation>
    <scope>NUCLEOTIDE SEQUENCE</scope>
    <source>
        <strain evidence="4">SIO1C4</strain>
    </source>
</reference>
<dbReference type="AlphaFoldDB" id="A0A6B3NND1"/>
<evidence type="ECO:0000256" key="2">
    <source>
        <dbReference type="ARBA" id="ARBA00022553"/>
    </source>
</evidence>
<dbReference type="InterPro" id="IPR045851">
    <property type="entry name" value="AMP-bd_C_sf"/>
</dbReference>
<dbReference type="Pfam" id="PF13193">
    <property type="entry name" value="AMP-binding_C"/>
    <property type="match status" value="1"/>
</dbReference>
<dbReference type="GO" id="GO:0044550">
    <property type="term" value="P:secondary metabolite biosynthetic process"/>
    <property type="evidence" value="ECO:0007669"/>
    <property type="project" value="TreeGrafter"/>
</dbReference>
<feature type="non-terminal residue" evidence="4">
    <location>
        <position position="1"/>
    </location>
</feature>
<dbReference type="PANTHER" id="PTHR45527:SF1">
    <property type="entry name" value="FATTY ACID SYNTHASE"/>
    <property type="match status" value="1"/>
</dbReference>
<organism evidence="4">
    <name type="scientific">Symploca sp. SIO1C4</name>
    <dbReference type="NCBI Taxonomy" id="2607765"/>
    <lineage>
        <taxon>Bacteria</taxon>
        <taxon>Bacillati</taxon>
        <taxon>Cyanobacteriota</taxon>
        <taxon>Cyanophyceae</taxon>
        <taxon>Coleofasciculales</taxon>
        <taxon>Coleofasciculaceae</taxon>
        <taxon>Symploca</taxon>
    </lineage>
</organism>
<dbReference type="Gene3D" id="3.30.300.30">
    <property type="match status" value="1"/>
</dbReference>
<dbReference type="GO" id="GO:0031177">
    <property type="term" value="F:phosphopantetheine binding"/>
    <property type="evidence" value="ECO:0007669"/>
    <property type="project" value="TreeGrafter"/>
</dbReference>
<dbReference type="SUPFAM" id="SSF47336">
    <property type="entry name" value="ACP-like"/>
    <property type="match status" value="1"/>
</dbReference>
<dbReference type="EMBL" id="JAAHFQ010000960">
    <property type="protein sequence ID" value="NER31852.1"/>
    <property type="molecule type" value="Genomic_DNA"/>
</dbReference>
<evidence type="ECO:0000256" key="1">
    <source>
        <dbReference type="ARBA" id="ARBA00022450"/>
    </source>
</evidence>
<evidence type="ECO:0000259" key="3">
    <source>
        <dbReference type="PROSITE" id="PS50075"/>
    </source>
</evidence>
<gene>
    <name evidence="4" type="ORF">F6J89_30665</name>
</gene>
<keyword evidence="2" id="KW-0597">Phosphoprotein</keyword>
<comment type="caution">
    <text evidence="4">The sequence shown here is derived from an EMBL/GenBank/DDBJ whole genome shotgun (WGS) entry which is preliminary data.</text>
</comment>
<dbReference type="FunFam" id="3.30.300.30:FF:000010">
    <property type="entry name" value="Enterobactin synthetase component F"/>
    <property type="match status" value="1"/>
</dbReference>
<dbReference type="Gene3D" id="1.10.1200.10">
    <property type="entry name" value="ACP-like"/>
    <property type="match status" value="1"/>
</dbReference>
<keyword evidence="1" id="KW-0596">Phosphopantetheine</keyword>
<sequence>FQVKIGGYRIELGEIEAVLGQYPTVDKAVVAVVGKQLSEKRVVAYVVPHQEISSDQLRSFLHEKLPEYMIPSAFVFLEVLPLSSNGKVDRRALPNPEILLRELEVNYVAPQNDIEETIATVWQQVLDLEKVGVNNNFFEIGGNSLLITKIYSQLKNVFPNEVECISLVDLFKYPTISALAKYLNQAQQAASPELRNSELIKQLAAGKNRLRQKFKKSKAVNL</sequence>
<accession>A0A6B3NND1</accession>
<dbReference type="PROSITE" id="PS50075">
    <property type="entry name" value="CARRIER"/>
    <property type="match status" value="1"/>
</dbReference>
<feature type="domain" description="Carrier" evidence="3">
    <location>
        <begin position="109"/>
        <end position="187"/>
    </location>
</feature>
<evidence type="ECO:0000313" key="4">
    <source>
        <dbReference type="EMBL" id="NER31852.1"/>
    </source>
</evidence>
<dbReference type="GO" id="GO:0043041">
    <property type="term" value="P:amino acid activation for nonribosomal peptide biosynthetic process"/>
    <property type="evidence" value="ECO:0007669"/>
    <property type="project" value="TreeGrafter"/>
</dbReference>
<dbReference type="InterPro" id="IPR009081">
    <property type="entry name" value="PP-bd_ACP"/>
</dbReference>
<dbReference type="PANTHER" id="PTHR45527">
    <property type="entry name" value="NONRIBOSOMAL PEPTIDE SYNTHETASE"/>
    <property type="match status" value="1"/>
</dbReference>
<protein>
    <submittedName>
        <fullName evidence="4">Non-ribosomal peptide synthetase</fullName>
    </submittedName>
</protein>